<dbReference type="PANTHER" id="PTHR33223">
    <property type="entry name" value="CCHC-TYPE DOMAIN-CONTAINING PROTEIN"/>
    <property type="match status" value="1"/>
</dbReference>
<name>A0ABM4VGT8_COFAR</name>
<dbReference type="RefSeq" id="XP_071918747.1">
    <property type="nucleotide sequence ID" value="XM_072062646.1"/>
</dbReference>
<dbReference type="GeneID" id="140013377"/>
<protein>
    <recommendedName>
        <fullName evidence="3">Reverse transcriptase domain-containing protein</fullName>
    </recommendedName>
</protein>
<proteinExistence type="predicted"/>
<evidence type="ECO:0000313" key="1">
    <source>
        <dbReference type="Proteomes" id="UP001652660"/>
    </source>
</evidence>
<evidence type="ECO:0008006" key="3">
    <source>
        <dbReference type="Google" id="ProtNLM"/>
    </source>
</evidence>
<accession>A0ABM4VGT8</accession>
<dbReference type="PANTHER" id="PTHR33223:SF8">
    <property type="entry name" value="OS04G0172440 PROTEIN"/>
    <property type="match status" value="1"/>
</dbReference>
<gene>
    <name evidence="2" type="primary">LOC140013377</name>
</gene>
<organism evidence="1 2">
    <name type="scientific">Coffea arabica</name>
    <name type="common">Arabian coffee</name>
    <dbReference type="NCBI Taxonomy" id="13443"/>
    <lineage>
        <taxon>Eukaryota</taxon>
        <taxon>Viridiplantae</taxon>
        <taxon>Streptophyta</taxon>
        <taxon>Embryophyta</taxon>
        <taxon>Tracheophyta</taxon>
        <taxon>Spermatophyta</taxon>
        <taxon>Magnoliopsida</taxon>
        <taxon>eudicotyledons</taxon>
        <taxon>Gunneridae</taxon>
        <taxon>Pentapetalae</taxon>
        <taxon>asterids</taxon>
        <taxon>lamiids</taxon>
        <taxon>Gentianales</taxon>
        <taxon>Rubiaceae</taxon>
        <taxon>Ixoroideae</taxon>
        <taxon>Gardenieae complex</taxon>
        <taxon>Bertiereae - Coffeeae clade</taxon>
        <taxon>Coffeeae</taxon>
        <taxon>Coffea</taxon>
    </lineage>
</organism>
<dbReference type="Proteomes" id="UP001652660">
    <property type="component" value="Chromosome 8c"/>
</dbReference>
<keyword evidence="1" id="KW-1185">Reference proteome</keyword>
<reference evidence="2" key="1">
    <citation type="submission" date="2025-08" db="UniProtKB">
        <authorList>
            <consortium name="RefSeq"/>
        </authorList>
    </citation>
    <scope>IDENTIFICATION</scope>
    <source>
        <tissue evidence="2">Leaves</tissue>
    </source>
</reference>
<evidence type="ECO:0000313" key="2">
    <source>
        <dbReference type="RefSeq" id="XP_071918747.1"/>
    </source>
</evidence>
<sequence length="223" mass="25363">MSTHPESSDRPVTTSSTDLANLRAQLSEMLNKFNKLSEEMTTQRHMIDQLVANSGNVPEETFTYLASIFPYTYPHNIQVNPVSIQIPQNCPAPQVPHDTTEPFMLDAAQEKVKTGESSAPIDKNLLKRLDLFDEFIRKSQGLSKQGGLDYNELCLFPNMQWLLGFKIPKFNKYNGIGNPKTHLRLFANKLEKPVDDENLLIHLFPESLEGDALDWYSNLKPKK</sequence>